<name>A0A1E1MIT7_RHYSE</name>
<accession>A0A1E1MIT7</accession>
<dbReference type="Proteomes" id="UP000177625">
    <property type="component" value="Unassembled WGS sequence"/>
</dbReference>
<proteinExistence type="predicted"/>
<evidence type="ECO:0000313" key="1">
    <source>
        <dbReference type="EMBL" id="CZT48625.1"/>
    </source>
</evidence>
<keyword evidence="2" id="KW-1185">Reference proteome</keyword>
<protein>
    <submittedName>
        <fullName evidence="1">Uncharacterized protein</fullName>
    </submittedName>
</protein>
<evidence type="ECO:0000313" key="2">
    <source>
        <dbReference type="Proteomes" id="UP000177625"/>
    </source>
</evidence>
<gene>
    <name evidence="1" type="ORF">RSE6_09354</name>
</gene>
<sequence length="126" mass="14784">MAPLYETIPVFDDTWIECRGNLGQFRMAIENDDIRARDFWRRVTRNWYSTAYGRVLLLVLSESFIHLPDTLHVDPYYAPKKPKISVTNAQTHPLASLRRPSKKTSVFYALEKDISVTKYMNSSVWR</sequence>
<organism evidence="1 2">
    <name type="scientific">Rhynchosporium secalis</name>
    <name type="common">Barley scald fungus</name>
    <dbReference type="NCBI Taxonomy" id="38038"/>
    <lineage>
        <taxon>Eukaryota</taxon>
        <taxon>Fungi</taxon>
        <taxon>Dikarya</taxon>
        <taxon>Ascomycota</taxon>
        <taxon>Pezizomycotina</taxon>
        <taxon>Leotiomycetes</taxon>
        <taxon>Helotiales</taxon>
        <taxon>Ploettnerulaceae</taxon>
        <taxon>Rhynchosporium</taxon>
    </lineage>
</organism>
<reference evidence="2" key="1">
    <citation type="submission" date="2016-03" db="EMBL/GenBank/DDBJ databases">
        <authorList>
            <person name="Guldener U."/>
        </authorList>
    </citation>
    <scope>NUCLEOTIDE SEQUENCE [LARGE SCALE GENOMIC DNA]</scope>
</reference>
<dbReference type="AlphaFoldDB" id="A0A1E1MIT7"/>
<dbReference type="EMBL" id="FJVC01000344">
    <property type="protein sequence ID" value="CZT48625.1"/>
    <property type="molecule type" value="Genomic_DNA"/>
</dbReference>